<reference evidence="1 2" key="1">
    <citation type="submission" date="2017-08" db="EMBL/GenBank/DDBJ databases">
        <title>The complete genome sequence of Maribacter sp. B1, isolated from deep-sea sediment.</title>
        <authorList>
            <person name="Wu Y.-H."/>
            <person name="Cheng H."/>
            <person name="Xu X.-W."/>
        </authorList>
    </citation>
    <scope>NUCLEOTIDE SEQUENCE [LARGE SCALE GENOMIC DNA]</scope>
    <source>
        <strain evidence="1 2">B1</strain>
    </source>
</reference>
<dbReference type="PROSITE" id="PS51257">
    <property type="entry name" value="PROKAR_LIPOPROTEIN"/>
    <property type="match status" value="1"/>
</dbReference>
<dbReference type="InterPro" id="IPR036034">
    <property type="entry name" value="PDZ_sf"/>
</dbReference>
<dbReference type="Gene3D" id="1.10.390.10">
    <property type="entry name" value="Neutral Protease Domain 2"/>
    <property type="match status" value="1"/>
</dbReference>
<dbReference type="Gene3D" id="2.30.42.10">
    <property type="match status" value="1"/>
</dbReference>
<dbReference type="Gene3D" id="2.60.40.3650">
    <property type="match status" value="1"/>
</dbReference>
<dbReference type="SUPFAM" id="SSF50156">
    <property type="entry name" value="PDZ domain-like"/>
    <property type="match status" value="1"/>
</dbReference>
<dbReference type="Pfam" id="PF17899">
    <property type="entry name" value="Peptidase_M61_N"/>
    <property type="match status" value="1"/>
</dbReference>
<keyword evidence="2" id="KW-1185">Reference proteome</keyword>
<dbReference type="InterPro" id="IPR040756">
    <property type="entry name" value="Peptidase_M61_N"/>
</dbReference>
<accession>A0A223V2H2</accession>
<gene>
    <name evidence="1" type="ORF">CJ263_04395</name>
</gene>
<dbReference type="Pfam" id="PF05299">
    <property type="entry name" value="Peptidase_M61"/>
    <property type="match status" value="1"/>
</dbReference>
<sequence length="622" mass="69882">MKKAFLHLLVALFLYGCGASKNLSTIDKSPLVVSMDLVNVVDDQVKVTIDPGAFTANQISFRIPKTVPGTYSSDDYGQYVEGFVAYDYSGNPLEVSKQDQNTWTISNATKLDKISYMVNDTYDTENEVEDAVFSPAGTNIKKGSNYMLNLHGFVGYFDGYKEIPYQLTIQKPVGFEAATSLTKTSLADEGNGDVFLANRYFEVIDNPIFYTKPDKEVFKVGSIEVTLSVFSPNGTYHASDLKERMESMMTAQKAFLGDINTTNKYNILLYLSTMEDTDAKGFGALEHHTSTVVVLPEAMPKERLEQAMVDVVSHEFFHIVTPLSVHSNEIHYFDYNAPKMSQHLWMYEGTTEYFANLFQVHEGLIDEAEFYERMRQKMANAKAYDDTMSFTVMSKNILEAPYESNYANVYEKGALINMALDILIREKSNGERGVLWLMKQLSKKYGVNTPFKDDQLIDEIVALTYPEVQDFFNEHVIGDTPIDYAMYLEKMGLSMAKVEEQTGYFLQGEIPYIDVDQSAGDAIFVRKGIELNSFFTSLGVQGGDVIKSINGTDINLESIRPIIGQSFGWTPDTTISMELERDGETITVEGSVGKPTIVVNKITPMEDGSSEVQKLRNDWLKN</sequence>
<evidence type="ECO:0000313" key="1">
    <source>
        <dbReference type="EMBL" id="ASV29522.1"/>
    </source>
</evidence>
<protein>
    <submittedName>
        <fullName evidence="1">Peptidase M61</fullName>
    </submittedName>
</protein>
<dbReference type="InterPro" id="IPR007963">
    <property type="entry name" value="Peptidase_M61_catalytic"/>
</dbReference>
<organism evidence="1 2">
    <name type="scientific">Maribacter cobaltidurans</name>
    <dbReference type="NCBI Taxonomy" id="1178778"/>
    <lineage>
        <taxon>Bacteria</taxon>
        <taxon>Pseudomonadati</taxon>
        <taxon>Bacteroidota</taxon>
        <taxon>Flavobacteriia</taxon>
        <taxon>Flavobacteriales</taxon>
        <taxon>Flavobacteriaceae</taxon>
        <taxon>Maribacter</taxon>
    </lineage>
</organism>
<dbReference type="SUPFAM" id="SSF55486">
    <property type="entry name" value="Metalloproteases ('zincins'), catalytic domain"/>
    <property type="match status" value="1"/>
</dbReference>
<dbReference type="RefSeq" id="WP_094996148.1">
    <property type="nucleotide sequence ID" value="NZ_BMJL01000001.1"/>
</dbReference>
<dbReference type="AlphaFoldDB" id="A0A223V2H2"/>
<dbReference type="KEGG" id="marb:CJ263_04395"/>
<name>A0A223V2H2_9FLAO</name>
<dbReference type="EMBL" id="CP022957">
    <property type="protein sequence ID" value="ASV29522.1"/>
    <property type="molecule type" value="Genomic_DNA"/>
</dbReference>
<proteinExistence type="predicted"/>
<evidence type="ECO:0000313" key="2">
    <source>
        <dbReference type="Proteomes" id="UP000215244"/>
    </source>
</evidence>
<dbReference type="Proteomes" id="UP000215244">
    <property type="component" value="Chromosome"/>
</dbReference>
<dbReference type="InterPro" id="IPR027268">
    <property type="entry name" value="Peptidase_M4/M1_CTD_sf"/>
</dbReference>
<dbReference type="OrthoDB" id="9778516at2"/>